<protein>
    <recommendedName>
        <fullName evidence="6 10">UDP-glucose 4-epimerase</fullName>
        <ecNumber evidence="5 10">5.1.3.2</ecNumber>
    </recommendedName>
</protein>
<evidence type="ECO:0000256" key="8">
    <source>
        <dbReference type="ARBA" id="ARBA00023235"/>
    </source>
</evidence>
<dbReference type="Proteomes" id="UP000269883">
    <property type="component" value="Chromosome"/>
</dbReference>
<dbReference type="GO" id="GO:0033499">
    <property type="term" value="P:galactose catabolic process via UDP-galactose, Leloir pathway"/>
    <property type="evidence" value="ECO:0007669"/>
    <property type="project" value="TreeGrafter"/>
</dbReference>
<accession>A0A2Z6AXL0</accession>
<dbReference type="PANTHER" id="PTHR43725">
    <property type="entry name" value="UDP-GLUCOSE 4-EPIMERASE"/>
    <property type="match status" value="1"/>
</dbReference>
<keyword evidence="13" id="KW-1185">Reference proteome</keyword>
<dbReference type="AlphaFoldDB" id="A0A2Z6AXL0"/>
<comment type="catalytic activity">
    <reaction evidence="1 10">
        <text>UDP-alpha-D-glucose = UDP-alpha-D-galactose</text>
        <dbReference type="Rhea" id="RHEA:22168"/>
        <dbReference type="ChEBI" id="CHEBI:58885"/>
        <dbReference type="ChEBI" id="CHEBI:66914"/>
        <dbReference type="EC" id="5.1.3.2"/>
    </reaction>
</comment>
<dbReference type="RefSeq" id="WP_126377743.1">
    <property type="nucleotide sequence ID" value="NZ_AP017378.1"/>
</dbReference>
<name>A0A2Z6AXL0_9BACT</name>
<dbReference type="InterPro" id="IPR036291">
    <property type="entry name" value="NAD(P)-bd_dom_sf"/>
</dbReference>
<evidence type="ECO:0000256" key="2">
    <source>
        <dbReference type="ARBA" id="ARBA00001911"/>
    </source>
</evidence>
<dbReference type="GO" id="GO:0003978">
    <property type="term" value="F:UDP-glucose 4-epimerase activity"/>
    <property type="evidence" value="ECO:0007669"/>
    <property type="project" value="UniProtKB-UniRule"/>
</dbReference>
<comment type="pathway">
    <text evidence="3 10">Carbohydrate metabolism; galactose metabolism.</text>
</comment>
<dbReference type="Gene3D" id="3.90.25.10">
    <property type="entry name" value="UDP-galactose 4-epimerase, domain 1"/>
    <property type="match status" value="1"/>
</dbReference>
<evidence type="ECO:0000256" key="9">
    <source>
        <dbReference type="ARBA" id="ARBA00023277"/>
    </source>
</evidence>
<dbReference type="EMBL" id="AP017378">
    <property type="protein sequence ID" value="BBD08002.1"/>
    <property type="molecule type" value="Genomic_DNA"/>
</dbReference>
<keyword evidence="8 10" id="KW-0413">Isomerase</keyword>
<dbReference type="Gene3D" id="3.40.50.720">
    <property type="entry name" value="NAD(P)-binding Rossmann-like Domain"/>
    <property type="match status" value="1"/>
</dbReference>
<evidence type="ECO:0000256" key="5">
    <source>
        <dbReference type="ARBA" id="ARBA00013189"/>
    </source>
</evidence>
<keyword evidence="7 10" id="KW-0520">NAD</keyword>
<feature type="domain" description="NAD-dependent epimerase/dehydratase" evidence="11">
    <location>
        <begin position="4"/>
        <end position="252"/>
    </location>
</feature>
<dbReference type="OrthoDB" id="9801785at2"/>
<proteinExistence type="inferred from homology"/>
<dbReference type="EC" id="5.1.3.2" evidence="5 10"/>
<reference evidence="12 13" key="1">
    <citation type="journal article" date="2018" name="Sci. Adv.">
        <title>Multi-heme cytochromes provide a pathway for survival in energy-limited environments.</title>
        <authorList>
            <person name="Deng X."/>
            <person name="Dohmae N."/>
            <person name="Nealson K.H."/>
            <person name="Hashimoto K."/>
            <person name="Okamoto A."/>
        </authorList>
    </citation>
    <scope>NUCLEOTIDE SEQUENCE [LARGE SCALE GENOMIC DNA]</scope>
    <source>
        <strain evidence="12 13">IS5</strain>
    </source>
</reference>
<evidence type="ECO:0000256" key="4">
    <source>
        <dbReference type="ARBA" id="ARBA00007637"/>
    </source>
</evidence>
<evidence type="ECO:0000313" key="12">
    <source>
        <dbReference type="EMBL" id="BBD08002.1"/>
    </source>
</evidence>
<dbReference type="Pfam" id="PF01370">
    <property type="entry name" value="Epimerase"/>
    <property type="match status" value="1"/>
</dbReference>
<keyword evidence="9 10" id="KW-0119">Carbohydrate metabolism</keyword>
<dbReference type="InterPro" id="IPR001509">
    <property type="entry name" value="Epimerase_deHydtase"/>
</dbReference>
<dbReference type="CDD" id="cd05247">
    <property type="entry name" value="UDP_G4E_1_SDR_e"/>
    <property type="match status" value="1"/>
</dbReference>
<comment type="similarity">
    <text evidence="4 10">Belongs to the NAD(P)-dependent epimerase/dehydratase family.</text>
</comment>
<evidence type="ECO:0000256" key="10">
    <source>
        <dbReference type="RuleBase" id="RU366046"/>
    </source>
</evidence>
<comment type="subunit">
    <text evidence="10">Homodimer.</text>
</comment>
<evidence type="ECO:0000313" key="13">
    <source>
        <dbReference type="Proteomes" id="UP000269883"/>
    </source>
</evidence>
<dbReference type="KEGG" id="dfl:DFE_1276"/>
<evidence type="ECO:0000256" key="1">
    <source>
        <dbReference type="ARBA" id="ARBA00000083"/>
    </source>
</evidence>
<organism evidence="12 13">
    <name type="scientific">Desulfovibrio ferrophilus</name>
    <dbReference type="NCBI Taxonomy" id="241368"/>
    <lineage>
        <taxon>Bacteria</taxon>
        <taxon>Pseudomonadati</taxon>
        <taxon>Thermodesulfobacteriota</taxon>
        <taxon>Desulfovibrionia</taxon>
        <taxon>Desulfovibrionales</taxon>
        <taxon>Desulfovibrionaceae</taxon>
        <taxon>Desulfovibrio</taxon>
    </lineage>
</organism>
<evidence type="ECO:0000256" key="7">
    <source>
        <dbReference type="ARBA" id="ARBA00023027"/>
    </source>
</evidence>
<comment type="cofactor">
    <cofactor evidence="2 10">
        <name>NAD(+)</name>
        <dbReference type="ChEBI" id="CHEBI:57540"/>
    </cofactor>
</comment>
<dbReference type="InterPro" id="IPR005886">
    <property type="entry name" value="UDP_G4E"/>
</dbReference>
<dbReference type="UniPathway" id="UPA00214"/>
<evidence type="ECO:0000256" key="6">
    <source>
        <dbReference type="ARBA" id="ARBA00018569"/>
    </source>
</evidence>
<sequence>MLPVLVTGGAGYIGSHTCKALARAGFTPIAVDNLVHGHGWAVKWGPLEQGDIGDRAFMDRVFARYRPVAVLHFAAFIAVGESVADPQKYYGNNVAGTLTLLSAMRAAACERIVFSSTAAVYGEPMQVPIAEAHPLAPVNPYGRSKLMIEQMLRDFDHAYGTGSICLRYFNAAGADPDGELGEEHDPETHLIPLAVGAALGKRPPLKIFGDDYDTPDGTALRDYIHVTDLAGAHVLAVKRLLDGECSEAYNLGTGTGNSVREIVDAVHRVSGKEVPYDFAPRREGDAARLVASAEGAKAALGWQPKYTDIETIVKTAWRWHAAR</sequence>
<dbReference type="SUPFAM" id="SSF51735">
    <property type="entry name" value="NAD(P)-binding Rossmann-fold domains"/>
    <property type="match status" value="1"/>
</dbReference>
<evidence type="ECO:0000256" key="3">
    <source>
        <dbReference type="ARBA" id="ARBA00004947"/>
    </source>
</evidence>
<gene>
    <name evidence="12" type="primary">galE</name>
    <name evidence="12" type="ORF">DFE_1276</name>
</gene>
<dbReference type="NCBIfam" id="TIGR01179">
    <property type="entry name" value="galE"/>
    <property type="match status" value="1"/>
</dbReference>
<evidence type="ECO:0000259" key="11">
    <source>
        <dbReference type="Pfam" id="PF01370"/>
    </source>
</evidence>
<dbReference type="PANTHER" id="PTHR43725:SF53">
    <property type="entry name" value="UDP-ARABINOSE 4-EPIMERASE 1"/>
    <property type="match status" value="1"/>
</dbReference>